<dbReference type="EMBL" id="VXLD01000030">
    <property type="protein sequence ID" value="KAB1851082.1"/>
    <property type="molecule type" value="Genomic_DNA"/>
</dbReference>
<reference evidence="6 7" key="1">
    <citation type="submission" date="2019-09" db="EMBL/GenBank/DDBJ databases">
        <title>Draft genome sequence of Acinetobacter tandoii W4-4-4 isolated from environmental water sample.</title>
        <authorList>
            <person name="Wee S.K."/>
            <person name="Yan B."/>
            <person name="Mustaffa S.B."/>
            <person name="Yap E.P.H."/>
        </authorList>
    </citation>
    <scope>NUCLEOTIDE SEQUENCE [LARGE SCALE GENOMIC DNA]</scope>
    <source>
        <strain evidence="6 7">W4-4-4</strain>
    </source>
</reference>
<comment type="caution">
    <text evidence="6">The sequence shown here is derived from an EMBL/GenBank/DDBJ whole genome shotgun (WGS) entry which is preliminary data.</text>
</comment>
<proteinExistence type="predicted"/>
<feature type="domain" description="Putative type VI secretion system Rhs element associated Vgr" evidence="5">
    <location>
        <begin position="79"/>
        <end position="186"/>
    </location>
</feature>
<dbReference type="InterPro" id="IPR018769">
    <property type="entry name" value="VgrG2_DUF2345"/>
</dbReference>
<dbReference type="InterPro" id="IPR006531">
    <property type="entry name" value="Gp5/Vgr_OB"/>
</dbReference>
<dbReference type="AlphaFoldDB" id="A0A5N4W3S0"/>
<evidence type="ECO:0000256" key="1">
    <source>
        <dbReference type="SAM" id="Coils"/>
    </source>
</evidence>
<feature type="coiled-coil region" evidence="1">
    <location>
        <begin position="187"/>
        <end position="217"/>
    </location>
</feature>
<evidence type="ECO:0000313" key="6">
    <source>
        <dbReference type="EMBL" id="KAB1851082.1"/>
    </source>
</evidence>
<name>A0A5N4W3S0_9GAMM</name>
<dbReference type="SUPFAM" id="SSF69255">
    <property type="entry name" value="gp5 N-terminal domain-like"/>
    <property type="match status" value="1"/>
</dbReference>
<feature type="domain" description="DUF2345" evidence="4">
    <location>
        <begin position="208"/>
        <end position="355"/>
    </location>
</feature>
<evidence type="ECO:0000259" key="3">
    <source>
        <dbReference type="Pfam" id="PF04717"/>
    </source>
</evidence>
<dbReference type="Pfam" id="PF04717">
    <property type="entry name" value="Phage_base_V"/>
    <property type="match status" value="1"/>
</dbReference>
<evidence type="ECO:0000313" key="7">
    <source>
        <dbReference type="Proteomes" id="UP000325788"/>
    </source>
</evidence>
<feature type="region of interest" description="Disordered" evidence="2">
    <location>
        <begin position="109"/>
        <end position="133"/>
    </location>
</feature>
<feature type="non-terminal residue" evidence="6">
    <location>
        <position position="1"/>
    </location>
</feature>
<feature type="compositionally biased region" description="Basic and acidic residues" evidence="2">
    <location>
        <begin position="120"/>
        <end position="133"/>
    </location>
</feature>
<feature type="non-terminal residue" evidence="6">
    <location>
        <position position="358"/>
    </location>
</feature>
<organism evidence="6 7">
    <name type="scientific">Acinetobacter tandoii</name>
    <dbReference type="NCBI Taxonomy" id="202954"/>
    <lineage>
        <taxon>Bacteria</taxon>
        <taxon>Pseudomonadati</taxon>
        <taxon>Pseudomonadota</taxon>
        <taxon>Gammaproteobacteria</taxon>
        <taxon>Moraxellales</taxon>
        <taxon>Moraxellaceae</taxon>
        <taxon>Acinetobacter</taxon>
    </lineage>
</organism>
<protein>
    <submittedName>
        <fullName evidence="6">DUF2345 domain-containing protein</fullName>
    </submittedName>
</protein>
<evidence type="ECO:0000259" key="5">
    <source>
        <dbReference type="Pfam" id="PF13296"/>
    </source>
</evidence>
<accession>A0A5N4W3S0</accession>
<dbReference type="Gene3D" id="2.40.50.230">
    <property type="entry name" value="Gp5 N-terminal domain"/>
    <property type="match status" value="1"/>
</dbReference>
<evidence type="ECO:0000259" key="4">
    <source>
        <dbReference type="Pfam" id="PF10106"/>
    </source>
</evidence>
<dbReference type="InterPro" id="IPR037026">
    <property type="entry name" value="Vgr_OB-fold_dom_sf"/>
</dbReference>
<keyword evidence="1" id="KW-0175">Coiled coil</keyword>
<feature type="domain" description="Gp5/Type VI secretion system Vgr protein OB-fold" evidence="3">
    <location>
        <begin position="4"/>
        <end position="52"/>
    </location>
</feature>
<gene>
    <name evidence="6" type="ORF">F4W09_16970</name>
</gene>
<sequence>NDNDTDSAWVDVLTPWAGEGYGARFLPRIGEIVVIDFFQGDIDRPFVVGRLHEAQRSPTKFDNAGQLPDTKKLAGIKSKEYQGEGFNQLRFDDSTGQISAQLQSSHAASQLNLGKLSHPKATEESEDRGEGFELRTDQWGAVRAGQGLLISTYKQDQAKGDHLDSELAKKQLEGSQTNSKALSDIAKNQKTDEIESVEQLKEFAQQLEQKIAKFNKALLLLNSPDGIGLSTNADIHVSADGQINQFAGDSINLSTQKNLIAHAQNKLSLFAAQGGIKAIAAQSKVEIQAQSDALDVFAKLGITISSTDDRIEISSPKEVLITGGSSQIALNNSGIFPKTGGKFEVKAGQHVFTSGASV</sequence>
<dbReference type="RefSeq" id="WP_151505448.1">
    <property type="nucleotide sequence ID" value="NZ_VXLD01000030.1"/>
</dbReference>
<dbReference type="InterPro" id="IPR028244">
    <property type="entry name" value="T6SS_Rhs_Vgr_dom"/>
</dbReference>
<dbReference type="Pfam" id="PF13296">
    <property type="entry name" value="T6SS_Vgr"/>
    <property type="match status" value="1"/>
</dbReference>
<dbReference type="Proteomes" id="UP000325788">
    <property type="component" value="Unassembled WGS sequence"/>
</dbReference>
<evidence type="ECO:0000256" key="2">
    <source>
        <dbReference type="SAM" id="MobiDB-lite"/>
    </source>
</evidence>
<dbReference type="Pfam" id="PF10106">
    <property type="entry name" value="DUF2345"/>
    <property type="match status" value="1"/>
</dbReference>